<dbReference type="AlphaFoldDB" id="A0A7V2F5D9"/>
<dbReference type="GO" id="GO:0006564">
    <property type="term" value="P:L-serine biosynthetic process"/>
    <property type="evidence" value="ECO:0007669"/>
    <property type="project" value="UniProtKB-ARBA"/>
</dbReference>
<sequence>MKVLIADVLPSTCLEALRDRGFTVQVQTDAAHVALLEALSKERPQVLVVRSTEVTAAMMDAAPSLELIVRAGAGVDTIDVEAAAARGIFVANCPGKNAVAVAELTFGLMVALDRRIPDNVADARIGRWNKAAYSKAKGLKGRTLGVLGLGHIGREVVRRAHAFEMHVVAWSRSLTDALAQELGVVRARTPYELAAAADIVTVHLAATPETERLINRAFFEAMKPGAYFINTSRSTLVDEEALAWALEERGICAALDVIEGEPAAKSGPLHHPLAAHPNVYLTHHIGASTEQAQQAIADEVVRILQTYAETGRVLHCVNLELHSPATHVLTVRHLDKVGVLAAVLDEVRRAGWNVQEMENLIFSGARAACARIRFDGSPSAEVVRRIAAHPDVLAVSLIPLNP</sequence>
<keyword evidence="2" id="KW-0028">Amino-acid biosynthesis</keyword>
<feature type="domain" description="D-isomer specific 2-hydroxyacid dehydrogenase catalytic" evidence="7">
    <location>
        <begin position="3"/>
        <end position="318"/>
    </location>
</feature>
<keyword evidence="3 6" id="KW-0560">Oxidoreductase</keyword>
<dbReference type="SUPFAM" id="SSF55021">
    <property type="entry name" value="ACT-like"/>
    <property type="match status" value="1"/>
</dbReference>
<dbReference type="GO" id="GO:0047545">
    <property type="term" value="F:(S)-2-hydroxyglutarate dehydrogenase activity"/>
    <property type="evidence" value="ECO:0007669"/>
    <property type="project" value="UniProtKB-ARBA"/>
</dbReference>
<evidence type="ECO:0000256" key="5">
    <source>
        <dbReference type="ARBA" id="ARBA00029440"/>
    </source>
</evidence>
<dbReference type="InterPro" id="IPR029752">
    <property type="entry name" value="D-isomer_DH_CS1"/>
</dbReference>
<accession>A0A7V2F5D9</accession>
<name>A0A7V2F5D9_RHOMR</name>
<comment type="caution">
    <text evidence="9">The sequence shown here is derived from an EMBL/GenBank/DDBJ whole genome shotgun (WGS) entry which is preliminary data.</text>
</comment>
<reference evidence="9" key="1">
    <citation type="journal article" date="2020" name="mSystems">
        <title>Genome- and Community-Level Interaction Insights into Carbon Utilization and Element Cycling Functions of Hydrothermarchaeota in Hydrothermal Sediment.</title>
        <authorList>
            <person name="Zhou Z."/>
            <person name="Liu Y."/>
            <person name="Xu W."/>
            <person name="Pan J."/>
            <person name="Luo Z.H."/>
            <person name="Li M."/>
        </authorList>
    </citation>
    <scope>NUCLEOTIDE SEQUENCE [LARGE SCALE GENOMIC DNA]</scope>
    <source>
        <strain evidence="9">SpSt-143</strain>
    </source>
</reference>
<keyword evidence="4" id="KW-0520">NAD</keyword>
<dbReference type="Gene3D" id="3.40.50.720">
    <property type="entry name" value="NAD(P)-binding Rossmann-like Domain"/>
    <property type="match status" value="2"/>
</dbReference>
<dbReference type="Pfam" id="PF02826">
    <property type="entry name" value="2-Hacid_dh_C"/>
    <property type="match status" value="1"/>
</dbReference>
<dbReference type="Gene3D" id="3.30.70.260">
    <property type="match status" value="1"/>
</dbReference>
<gene>
    <name evidence="9" type="ORF">ENO59_01930</name>
</gene>
<evidence type="ECO:0000313" key="9">
    <source>
        <dbReference type="EMBL" id="HER95271.1"/>
    </source>
</evidence>
<dbReference type="InterPro" id="IPR036291">
    <property type="entry name" value="NAD(P)-bd_dom_sf"/>
</dbReference>
<evidence type="ECO:0000259" key="8">
    <source>
        <dbReference type="Pfam" id="PF02826"/>
    </source>
</evidence>
<dbReference type="PANTHER" id="PTHR42789:SF1">
    <property type="entry name" value="D-ISOMER SPECIFIC 2-HYDROXYACID DEHYDROGENASE FAMILY PROTEIN (AFU_ORTHOLOGUE AFUA_6G10090)"/>
    <property type="match status" value="1"/>
</dbReference>
<evidence type="ECO:0000256" key="2">
    <source>
        <dbReference type="ARBA" id="ARBA00022605"/>
    </source>
</evidence>
<dbReference type="FunFam" id="3.40.50.720:FF:000041">
    <property type="entry name" value="D-3-phosphoglycerate dehydrogenase"/>
    <property type="match status" value="1"/>
</dbReference>
<evidence type="ECO:0000256" key="6">
    <source>
        <dbReference type="RuleBase" id="RU003719"/>
    </source>
</evidence>
<dbReference type="EMBL" id="DSGB01000002">
    <property type="protein sequence ID" value="HER95271.1"/>
    <property type="molecule type" value="Genomic_DNA"/>
</dbReference>
<dbReference type="SUPFAM" id="SSF52283">
    <property type="entry name" value="Formate/glycerate dehydrogenase catalytic domain-like"/>
    <property type="match status" value="1"/>
</dbReference>
<dbReference type="PROSITE" id="PS00065">
    <property type="entry name" value="D_2_HYDROXYACID_DH_1"/>
    <property type="match status" value="1"/>
</dbReference>
<dbReference type="PANTHER" id="PTHR42789">
    <property type="entry name" value="D-ISOMER SPECIFIC 2-HYDROXYACID DEHYDROGENASE FAMILY PROTEIN (AFU_ORTHOLOGUE AFUA_6G10090)"/>
    <property type="match status" value="1"/>
</dbReference>
<evidence type="ECO:0000256" key="3">
    <source>
        <dbReference type="ARBA" id="ARBA00023002"/>
    </source>
</evidence>
<dbReference type="InterPro" id="IPR006139">
    <property type="entry name" value="D-isomer_2_OHA_DH_cat_dom"/>
</dbReference>
<dbReference type="InterPro" id="IPR045865">
    <property type="entry name" value="ACT-like_dom_sf"/>
</dbReference>
<dbReference type="GO" id="GO:0004617">
    <property type="term" value="F:phosphoglycerate dehydrogenase activity"/>
    <property type="evidence" value="ECO:0007669"/>
    <property type="project" value="UniProtKB-ARBA"/>
</dbReference>
<evidence type="ECO:0000256" key="4">
    <source>
        <dbReference type="ARBA" id="ARBA00023027"/>
    </source>
</evidence>
<dbReference type="CDD" id="cd12174">
    <property type="entry name" value="PGDH_like_3"/>
    <property type="match status" value="1"/>
</dbReference>
<dbReference type="CDD" id="cd02116">
    <property type="entry name" value="ACT"/>
    <property type="match status" value="1"/>
</dbReference>
<evidence type="ECO:0000259" key="7">
    <source>
        <dbReference type="Pfam" id="PF00389"/>
    </source>
</evidence>
<feature type="domain" description="D-isomer specific 2-hydroxyacid dehydrogenase NAD-binding" evidence="8">
    <location>
        <begin position="106"/>
        <end position="286"/>
    </location>
</feature>
<dbReference type="GO" id="GO:0051287">
    <property type="term" value="F:NAD binding"/>
    <property type="evidence" value="ECO:0007669"/>
    <property type="project" value="InterPro"/>
</dbReference>
<comment type="similarity">
    <text evidence="1 6">Belongs to the D-isomer specific 2-hydroxyacid dehydrogenase family.</text>
</comment>
<dbReference type="SUPFAM" id="SSF51735">
    <property type="entry name" value="NAD(P)-binding Rossmann-fold domains"/>
    <property type="match status" value="1"/>
</dbReference>
<dbReference type="InterPro" id="IPR050857">
    <property type="entry name" value="D-2-hydroxyacid_DH"/>
</dbReference>
<protein>
    <submittedName>
        <fullName evidence="9">Hydroxyacid dehydrogenase</fullName>
    </submittedName>
</protein>
<dbReference type="Pfam" id="PF00389">
    <property type="entry name" value="2-Hacid_dh"/>
    <property type="match status" value="1"/>
</dbReference>
<comment type="pathway">
    <text evidence="5">Amino-acid biosynthesis.</text>
</comment>
<organism evidence="9">
    <name type="scientific">Rhodothermus marinus</name>
    <name type="common">Rhodothermus obamensis</name>
    <dbReference type="NCBI Taxonomy" id="29549"/>
    <lineage>
        <taxon>Bacteria</taxon>
        <taxon>Pseudomonadati</taxon>
        <taxon>Rhodothermota</taxon>
        <taxon>Rhodothermia</taxon>
        <taxon>Rhodothermales</taxon>
        <taxon>Rhodothermaceae</taxon>
        <taxon>Rhodothermus</taxon>
    </lineage>
</organism>
<evidence type="ECO:0000256" key="1">
    <source>
        <dbReference type="ARBA" id="ARBA00005854"/>
    </source>
</evidence>
<proteinExistence type="inferred from homology"/>
<dbReference type="InterPro" id="IPR006140">
    <property type="entry name" value="D-isomer_DH_NAD-bd"/>
</dbReference>